<sequence length="139" mass="14344">MGAVYGHALRLVDRGGIAVVDLVVVLQVERDIAPVVGADGHALGADLLDGAERAVLHAKAALVLQEHDAIAGREGPHTAFGGDMHIRAKFTCITHFLAGGLIERAHVVVGVGEDDAALVGRFLPVAVPAADQIVARLLA</sequence>
<keyword evidence="2" id="KW-1185">Reference proteome</keyword>
<dbReference type="EMBL" id="CACSAS010000001">
    <property type="protein sequence ID" value="CAA0093309.1"/>
    <property type="molecule type" value="Genomic_DNA"/>
</dbReference>
<reference evidence="1 2" key="1">
    <citation type="submission" date="2019-12" db="EMBL/GenBank/DDBJ databases">
        <authorList>
            <person name="Reyes-Prieto M."/>
        </authorList>
    </citation>
    <scope>NUCLEOTIDE SEQUENCE [LARGE SCALE GENOMIC DNA]</scope>
    <source>
        <strain evidence="1">HF14-78462</strain>
    </source>
</reference>
<name>A0A5S9NRY3_9HYPH</name>
<dbReference type="AlphaFoldDB" id="A0A5S9NRY3"/>
<dbReference type="Proteomes" id="UP000433050">
    <property type="component" value="Unassembled WGS sequence"/>
</dbReference>
<organism evidence="1 2">
    <name type="scientific">Starkeya nomas</name>
    <dbReference type="NCBI Taxonomy" id="2666134"/>
    <lineage>
        <taxon>Bacteria</taxon>
        <taxon>Pseudomonadati</taxon>
        <taxon>Pseudomonadota</taxon>
        <taxon>Alphaproteobacteria</taxon>
        <taxon>Hyphomicrobiales</taxon>
        <taxon>Xanthobacteraceae</taxon>
        <taxon>Starkeya</taxon>
    </lineage>
</organism>
<protein>
    <submittedName>
        <fullName evidence="1">Uncharacterized protein</fullName>
    </submittedName>
</protein>
<gene>
    <name evidence="1" type="ORF">STARVERO_01603</name>
</gene>
<proteinExistence type="predicted"/>
<evidence type="ECO:0000313" key="1">
    <source>
        <dbReference type="EMBL" id="CAA0093309.1"/>
    </source>
</evidence>
<accession>A0A5S9NRY3</accession>
<evidence type="ECO:0000313" key="2">
    <source>
        <dbReference type="Proteomes" id="UP000433050"/>
    </source>
</evidence>